<dbReference type="RefSeq" id="XP_056058014.1">
    <property type="nucleotide sequence ID" value="XM_056199578.1"/>
</dbReference>
<proteinExistence type="predicted"/>
<keyword evidence="1" id="KW-0812">Transmembrane</keyword>
<dbReference type="PANTHER" id="PTHR33927">
    <property type="entry name" value="TRANSMEMBRANE PROTEIN"/>
    <property type="match status" value="1"/>
</dbReference>
<dbReference type="Proteomes" id="UP001144673">
    <property type="component" value="Unassembled WGS sequence"/>
</dbReference>
<sequence>MPSSRKLSPSPVPGSSKTLTSEFYNKASPNSVAIRDTNGDTTYGLLAFRAQTTAAYLKCNLRENTKRVILLYTRDASDAITVLLGIMSCGLHCIILQAERPFATECLARICQAFKTEYVAYTSKVETPKYIKGVRFIQIGPEEWDTRSGQPFLDEARPEGAAVSIHYLTSQVAKSTKVAAHVDEVEDLHLKVTTHAEFLSNVGRFGQDLCIKPGDNVLVLNCQLELSLLAVLACLCHGGTLVLRDVHHYNGINHIKVLVCSPALLATYRRAEFPELHALATGPDSDVSTALKTLWEGEQVHVCLWQSRQRALVRDTNGDCDSATKSMMHERGVLFAVTLSVSNKLHSFIILDGYVDLPTLKNSLFENWPLLYGKLVFHERPQVRILSDGSADISALEREVRLSAGAIHDTGVSTFFRRLRMVPLASVVITVTNLTLVPIAIQQTKSAYSLAAANICLAMLSQQDAAVSFAYLLLRPCMCDGALAGFLPLWVKHRMADVFCDRTMLHVALGVWAMCWLLWFAIAKSVSRWASEDSGPVTSSFVAAVVVWTLLVAYVAVMLASVQLLRYSRSRGQSRVLRHIHKSGSLAVWLMTLVTAVFQRIVSREQGLWTLGRRIFGSADVWVLLVPLIGLGIPWMTLRKTTACYRRPIADHELWEVRGRRALSFGARRWVTASSPLTSNWHCAVAIASNGDGHAWTALVGRDFAGPGLQPAQRHTIWLQQLPIRRVLSATHFFQSVVILAIGKAILAVAGTTPRFLVWWAAEQDLAKLSKKLGAMQELRQVPHHETPETVAREVMAEAESRQAQAIFVVGGDVAVRGAVSALRMRSHLPVYADVYDSQVGA</sequence>
<protein>
    <recommendedName>
        <fullName evidence="4">AMP-dependent synthetase/ligase domain-containing protein</fullName>
    </recommendedName>
</protein>
<keyword evidence="3" id="KW-1185">Reference proteome</keyword>
<feature type="transmembrane region" description="Helical" evidence="1">
    <location>
        <begin position="615"/>
        <end position="638"/>
    </location>
</feature>
<gene>
    <name evidence="2" type="ORF">LMH87_007658</name>
</gene>
<accession>A0A9W8QMK9</accession>
<evidence type="ECO:0000313" key="2">
    <source>
        <dbReference type="EMBL" id="KAJ4161630.1"/>
    </source>
</evidence>
<dbReference type="KEGG" id="amus:LMH87_007658"/>
<dbReference type="GeneID" id="80894817"/>
<keyword evidence="1" id="KW-0472">Membrane</keyword>
<evidence type="ECO:0000313" key="3">
    <source>
        <dbReference type="Proteomes" id="UP001144673"/>
    </source>
</evidence>
<feature type="transmembrane region" description="Helical" evidence="1">
    <location>
        <begin position="586"/>
        <end position="603"/>
    </location>
</feature>
<dbReference type="InterPro" id="IPR042099">
    <property type="entry name" value="ANL_N_sf"/>
</dbReference>
<dbReference type="PANTHER" id="PTHR33927:SF1">
    <property type="entry name" value="TRANSMEMBRANE PROTEIN"/>
    <property type="match status" value="1"/>
</dbReference>
<organism evidence="2 3">
    <name type="scientific">Akanthomyces muscarius</name>
    <name type="common">Entomopathogenic fungus</name>
    <name type="synonym">Lecanicillium muscarium</name>
    <dbReference type="NCBI Taxonomy" id="2231603"/>
    <lineage>
        <taxon>Eukaryota</taxon>
        <taxon>Fungi</taxon>
        <taxon>Dikarya</taxon>
        <taxon>Ascomycota</taxon>
        <taxon>Pezizomycotina</taxon>
        <taxon>Sordariomycetes</taxon>
        <taxon>Hypocreomycetidae</taxon>
        <taxon>Hypocreales</taxon>
        <taxon>Cordycipitaceae</taxon>
        <taxon>Akanthomyces</taxon>
    </lineage>
</organism>
<evidence type="ECO:0000256" key="1">
    <source>
        <dbReference type="SAM" id="Phobius"/>
    </source>
</evidence>
<dbReference type="AlphaFoldDB" id="A0A9W8QMK9"/>
<feature type="transmembrane region" description="Helical" evidence="1">
    <location>
        <begin position="421"/>
        <end position="441"/>
    </location>
</feature>
<keyword evidence="1" id="KW-1133">Transmembrane helix</keyword>
<name>A0A9W8QMK9_AKAMU</name>
<dbReference type="SUPFAM" id="SSF56801">
    <property type="entry name" value="Acetyl-CoA synthetase-like"/>
    <property type="match status" value="1"/>
</dbReference>
<feature type="transmembrane region" description="Helical" evidence="1">
    <location>
        <begin position="503"/>
        <end position="522"/>
    </location>
</feature>
<reference evidence="2" key="1">
    <citation type="journal article" date="2023" name="Access Microbiol">
        <title>De-novo genome assembly for Akanthomyces muscarius, a biocontrol agent of insect agricultural pests.</title>
        <authorList>
            <person name="Erdos Z."/>
            <person name="Studholme D.J."/>
            <person name="Raymond B."/>
            <person name="Sharma M."/>
        </authorList>
    </citation>
    <scope>NUCLEOTIDE SEQUENCE</scope>
    <source>
        <strain evidence="2">Ve6</strain>
    </source>
</reference>
<dbReference type="Gene3D" id="3.40.50.12780">
    <property type="entry name" value="N-terminal domain of ligase-like"/>
    <property type="match status" value="1"/>
</dbReference>
<comment type="caution">
    <text evidence="2">The sequence shown here is derived from an EMBL/GenBank/DDBJ whole genome shotgun (WGS) entry which is preliminary data.</text>
</comment>
<dbReference type="EMBL" id="JAJHUN010000002">
    <property type="protein sequence ID" value="KAJ4161630.1"/>
    <property type="molecule type" value="Genomic_DNA"/>
</dbReference>
<evidence type="ECO:0008006" key="4">
    <source>
        <dbReference type="Google" id="ProtNLM"/>
    </source>
</evidence>
<dbReference type="InterPro" id="IPR052979">
    <property type="entry name" value="Adenylate-forming_domain"/>
</dbReference>
<feature type="transmembrane region" description="Helical" evidence="1">
    <location>
        <begin position="542"/>
        <end position="565"/>
    </location>
</feature>